<organism evidence="1 2">
    <name type="scientific">Lactococcus petauri</name>
    <dbReference type="NCBI Taxonomy" id="1940789"/>
    <lineage>
        <taxon>Bacteria</taxon>
        <taxon>Bacillati</taxon>
        <taxon>Bacillota</taxon>
        <taxon>Bacilli</taxon>
        <taxon>Lactobacillales</taxon>
        <taxon>Streptococcaceae</taxon>
        <taxon>Lactococcus</taxon>
    </lineage>
</organism>
<evidence type="ECO:0000313" key="1">
    <source>
        <dbReference type="EMBL" id="MDT2584339.1"/>
    </source>
</evidence>
<proteinExistence type="predicted"/>
<name>A0AAJ2MM94_9LACT</name>
<protein>
    <submittedName>
        <fullName evidence="1">Uncharacterized protein</fullName>
    </submittedName>
</protein>
<evidence type="ECO:0000313" key="2">
    <source>
        <dbReference type="Proteomes" id="UP001262817"/>
    </source>
</evidence>
<dbReference type="Proteomes" id="UP001262817">
    <property type="component" value="Unassembled WGS sequence"/>
</dbReference>
<reference evidence="1" key="1">
    <citation type="submission" date="2023-03" db="EMBL/GenBank/DDBJ databases">
        <authorList>
            <person name="Shen W."/>
            <person name="Cai J."/>
        </authorList>
    </citation>
    <scope>NUCLEOTIDE SEQUENCE</scope>
    <source>
        <strain evidence="1">P86-2</strain>
    </source>
</reference>
<dbReference type="AlphaFoldDB" id="A0AAJ2MM94"/>
<gene>
    <name evidence="1" type="ORF">P7D17_09530</name>
</gene>
<dbReference type="EMBL" id="JARPXR010000011">
    <property type="protein sequence ID" value="MDT2584339.1"/>
    <property type="molecule type" value="Genomic_DNA"/>
</dbReference>
<sequence>MGVKQTQDQELLKNIKLTGQTSSGDVQTLDIDVKKQPSKLNIEAEQEHILINLLNGVDIEINAHFIKQDYPTDKEKFLFMLGEACYGAMFKFSEFNPEEIETLEQRGKLFENFMQELTKDVKLYRKLNKKI</sequence>
<comment type="caution">
    <text evidence="1">The sequence shown here is derived from an EMBL/GenBank/DDBJ whole genome shotgun (WGS) entry which is preliminary data.</text>
</comment>
<accession>A0AAJ2MM94</accession>
<dbReference type="RefSeq" id="WP_040087853.1">
    <property type="nucleotide sequence ID" value="NZ_JAGYXE010000017.1"/>
</dbReference>